<dbReference type="Proteomes" id="UP000238312">
    <property type="component" value="Unassembled WGS sequence"/>
</dbReference>
<dbReference type="InterPro" id="IPR053212">
    <property type="entry name" value="DHP_3-monooxygenase"/>
</dbReference>
<reference evidence="2 3" key="1">
    <citation type="submission" date="2018-03" db="EMBL/GenBank/DDBJ databases">
        <title>Genomic Encyclopedia of Type Strains, Phase III (KMG-III): the genomes of soil and plant-associated and newly described type strains.</title>
        <authorList>
            <person name="Whitman W."/>
        </authorList>
    </citation>
    <scope>NUCLEOTIDE SEQUENCE [LARGE SCALE GENOMIC DNA]</scope>
    <source>
        <strain evidence="2 3">CGMCC 4.7104</strain>
    </source>
</reference>
<dbReference type="InterPro" id="IPR002938">
    <property type="entry name" value="FAD-bd"/>
</dbReference>
<dbReference type="AlphaFoldDB" id="A0A2T0LXU2"/>
<dbReference type="PANTHER" id="PTHR47469:SF2">
    <property type="entry name" value="OS06G0597600 PROTEIN"/>
    <property type="match status" value="1"/>
</dbReference>
<dbReference type="GO" id="GO:0071949">
    <property type="term" value="F:FAD binding"/>
    <property type="evidence" value="ECO:0007669"/>
    <property type="project" value="InterPro"/>
</dbReference>
<comment type="caution">
    <text evidence="2">The sequence shown here is derived from an EMBL/GenBank/DDBJ whole genome shotgun (WGS) entry which is preliminary data.</text>
</comment>
<gene>
    <name evidence="2" type="ORF">B0I32_13938</name>
</gene>
<evidence type="ECO:0000313" key="3">
    <source>
        <dbReference type="Proteomes" id="UP000238312"/>
    </source>
</evidence>
<dbReference type="PRINTS" id="PR00420">
    <property type="entry name" value="RNGMNOXGNASE"/>
</dbReference>
<dbReference type="Gene3D" id="3.50.50.60">
    <property type="entry name" value="FAD/NAD(P)-binding domain"/>
    <property type="match status" value="1"/>
</dbReference>
<dbReference type="EMBL" id="PVNG01000039">
    <property type="protein sequence ID" value="PRX48945.1"/>
    <property type="molecule type" value="Genomic_DNA"/>
</dbReference>
<organism evidence="2 3">
    <name type="scientific">Nonomuraea fuscirosea</name>
    <dbReference type="NCBI Taxonomy" id="1291556"/>
    <lineage>
        <taxon>Bacteria</taxon>
        <taxon>Bacillati</taxon>
        <taxon>Actinomycetota</taxon>
        <taxon>Actinomycetes</taxon>
        <taxon>Streptosporangiales</taxon>
        <taxon>Streptosporangiaceae</taxon>
        <taxon>Nonomuraea</taxon>
    </lineage>
</organism>
<proteinExistence type="predicted"/>
<accession>A0A2T0LXU2</accession>
<evidence type="ECO:0000313" key="2">
    <source>
        <dbReference type="EMBL" id="PRX48945.1"/>
    </source>
</evidence>
<dbReference type="InterPro" id="IPR036188">
    <property type="entry name" value="FAD/NAD-bd_sf"/>
</dbReference>
<dbReference type="RefSeq" id="WP_146178661.1">
    <property type="nucleotide sequence ID" value="NZ_JBFAIL010000042.1"/>
</dbReference>
<dbReference type="OrthoDB" id="3356051at2"/>
<dbReference type="SUPFAM" id="SSF54373">
    <property type="entry name" value="FAD-linked reductases, C-terminal domain"/>
    <property type="match status" value="1"/>
</dbReference>
<name>A0A2T0LXU2_9ACTN</name>
<keyword evidence="3" id="KW-1185">Reference proteome</keyword>
<sequence length="402" mass="43623">MNLLTEPGPVPPSTTSLRVESQPSIAIIGGSITGPTLALLLHQAGFTRVSVLEASPSPFAQAGGVIGLDHASLATLETLGIPQAELAPFPSERVTTIRIVDRKETGRVHSVYPGRNTAWHVLNSALLNRLPDTWLRTGNRVRSISIAGNGQALLNLADRTNITADLVVFADGRRSIGRRLLDPSRPLHYAGYVAWRGQLTGNRAGIQDYTRLESRGGVFHMFPIPRKNGDTGLDWTFYLNMSSEEFSRLLGGDPTQRTFIQPHRVPPMASEEVISWAYRLFPEAVAETISATTDWYATPILDIDPPQRMVRSLGAAHALLLADALAPVRPNTAQGANNGIEQDRTLAIALGQHHHHHGANLNAALDHWQQRLLPSVHRALQEGPQLSAALGLGRPFADLVPA</sequence>
<dbReference type="PANTHER" id="PTHR47469">
    <property type="entry name" value="MONOOXYGENASE-LIKE"/>
    <property type="match status" value="1"/>
</dbReference>
<feature type="domain" description="FAD-binding" evidence="1">
    <location>
        <begin position="25"/>
        <end position="379"/>
    </location>
</feature>
<dbReference type="SUPFAM" id="SSF51905">
    <property type="entry name" value="FAD/NAD(P)-binding domain"/>
    <property type="match status" value="1"/>
</dbReference>
<dbReference type="Pfam" id="PF01494">
    <property type="entry name" value="FAD_binding_3"/>
    <property type="match status" value="1"/>
</dbReference>
<evidence type="ECO:0000259" key="1">
    <source>
        <dbReference type="Pfam" id="PF01494"/>
    </source>
</evidence>
<protein>
    <submittedName>
        <fullName evidence="2">2-polyprenyl-6-methoxyphenol hydroxylase-like FAD-dependent oxidoreductase</fullName>
    </submittedName>
</protein>